<keyword evidence="4 6" id="KW-1133">Transmembrane helix</keyword>
<dbReference type="RefSeq" id="XP_004998705.1">
    <property type="nucleotide sequence ID" value="XM_004998648.1"/>
</dbReference>
<organism evidence="8">
    <name type="scientific">Salpingoeca rosetta (strain ATCC 50818 / BSB-021)</name>
    <dbReference type="NCBI Taxonomy" id="946362"/>
    <lineage>
        <taxon>Eukaryota</taxon>
        <taxon>Choanoflagellata</taxon>
        <taxon>Craspedida</taxon>
        <taxon>Salpingoecidae</taxon>
        <taxon>Salpingoeca</taxon>
    </lineage>
</organism>
<dbReference type="Pfam" id="PF10272">
    <property type="entry name" value="Tmpp129"/>
    <property type="match status" value="2"/>
</dbReference>
<dbReference type="GO" id="GO:0016567">
    <property type="term" value="P:protein ubiquitination"/>
    <property type="evidence" value="ECO:0007669"/>
    <property type="project" value="InterPro"/>
</dbReference>
<evidence type="ECO:0000256" key="6">
    <source>
        <dbReference type="SAM" id="Phobius"/>
    </source>
</evidence>
<keyword evidence="8" id="KW-1185">Reference proteome</keyword>
<evidence type="ECO:0000256" key="2">
    <source>
        <dbReference type="ARBA" id="ARBA00007332"/>
    </source>
</evidence>
<reference evidence="7" key="1">
    <citation type="submission" date="2009-08" db="EMBL/GenBank/DDBJ databases">
        <title>Annotation of Salpingoeca rosetta.</title>
        <authorList>
            <consortium name="The Broad Institute Genome Sequencing Platform"/>
            <person name="Russ C."/>
            <person name="Cuomo C."/>
            <person name="Burger G."/>
            <person name="Gray M.W."/>
            <person name="Holland P.W.H."/>
            <person name="King N."/>
            <person name="Lang F.B.F."/>
            <person name="Roger A.J."/>
            <person name="Ruiz-Trillo I."/>
            <person name="Young S.K."/>
            <person name="Zeng Q."/>
            <person name="Gargeya S."/>
            <person name="Alvarado L."/>
            <person name="Berlin A."/>
            <person name="Chapman S.B."/>
            <person name="Chen Z."/>
            <person name="Freedman E."/>
            <person name="Gellesch M."/>
            <person name="Goldberg J."/>
            <person name="Griggs A."/>
            <person name="Gujja S."/>
            <person name="Heilman E."/>
            <person name="Heiman D."/>
            <person name="Howarth C."/>
            <person name="Mehta T."/>
            <person name="Neiman D."/>
            <person name="Pearson M."/>
            <person name="Roberts A."/>
            <person name="Saif S."/>
            <person name="Shea T."/>
            <person name="Shenoy N."/>
            <person name="Sisk P."/>
            <person name="Stolte C."/>
            <person name="Sykes S."/>
            <person name="White J."/>
            <person name="Yandava C."/>
            <person name="Haas B."/>
            <person name="Nusbaum C."/>
            <person name="Birren B."/>
        </authorList>
    </citation>
    <scope>NUCLEOTIDE SEQUENCE [LARGE SCALE GENOMIC DNA]</scope>
    <source>
        <strain evidence="7">ATCC 50818</strain>
    </source>
</reference>
<dbReference type="eggNOG" id="KOG3899">
    <property type="taxonomic scope" value="Eukaryota"/>
</dbReference>
<gene>
    <name evidence="7" type="ORF">PTSG_00154</name>
</gene>
<proteinExistence type="inferred from homology"/>
<dbReference type="GeneID" id="16067545"/>
<evidence type="ECO:0000313" key="8">
    <source>
        <dbReference type="Proteomes" id="UP000007799"/>
    </source>
</evidence>
<dbReference type="KEGG" id="sre:PTSG_00154"/>
<feature type="transmembrane region" description="Helical" evidence="6">
    <location>
        <begin position="34"/>
        <end position="52"/>
    </location>
</feature>
<dbReference type="FunCoup" id="F2TVN7">
    <property type="interactions" value="737"/>
</dbReference>
<dbReference type="InterPro" id="IPR013083">
    <property type="entry name" value="Znf_RING/FYVE/PHD"/>
</dbReference>
<dbReference type="STRING" id="946362.F2TVN7"/>
<evidence type="ECO:0000256" key="5">
    <source>
        <dbReference type="ARBA" id="ARBA00023136"/>
    </source>
</evidence>
<evidence type="ECO:0000256" key="1">
    <source>
        <dbReference type="ARBA" id="ARBA00004141"/>
    </source>
</evidence>
<dbReference type="GO" id="GO:0061630">
    <property type="term" value="F:ubiquitin protein ligase activity"/>
    <property type="evidence" value="ECO:0007669"/>
    <property type="project" value="InterPro"/>
</dbReference>
<dbReference type="GO" id="GO:0005783">
    <property type="term" value="C:endoplasmic reticulum"/>
    <property type="evidence" value="ECO:0007669"/>
    <property type="project" value="TreeGrafter"/>
</dbReference>
<dbReference type="OMA" id="KFATGPP"/>
<dbReference type="OrthoDB" id="10055027at2759"/>
<accession>F2TVN7</accession>
<keyword evidence="3 6" id="KW-0812">Transmembrane</keyword>
<evidence type="ECO:0000313" key="7">
    <source>
        <dbReference type="EMBL" id="EGD72133.1"/>
    </source>
</evidence>
<dbReference type="AlphaFoldDB" id="F2TVN7"/>
<comment type="similarity">
    <text evidence="2">Belongs to the TMEM129 family.</text>
</comment>
<dbReference type="Proteomes" id="UP000007799">
    <property type="component" value="Unassembled WGS sequence"/>
</dbReference>
<protein>
    <submittedName>
        <fullName evidence="7">Uncharacterized protein</fullName>
    </submittedName>
</protein>
<dbReference type="SUPFAM" id="SSF57850">
    <property type="entry name" value="RING/U-box"/>
    <property type="match status" value="1"/>
</dbReference>
<name>F2TVN7_SALR5</name>
<dbReference type="InterPro" id="IPR018801">
    <property type="entry name" value="TM129"/>
</dbReference>
<evidence type="ECO:0000256" key="3">
    <source>
        <dbReference type="ARBA" id="ARBA00022692"/>
    </source>
</evidence>
<dbReference type="InParanoid" id="F2TVN7"/>
<dbReference type="EMBL" id="GL832955">
    <property type="protein sequence ID" value="EGD72133.1"/>
    <property type="molecule type" value="Genomic_DNA"/>
</dbReference>
<sequence>MVQLANCCLLTRKAEEDSEQVSKQQGRMQQHSTTLPWFTVVYGLLAACVALPPDAIVQLGLHIDGIWRTWLGSEGLHFVEYHMRRTIATLITHGVLVLIYALGVWRIERASRPWEERVKRAITAEFRHIDKVSVTTGFSRVTVTDSWILQTNIYLLDIALQSDVDLSLVATRDVPKLNSLERRQMVRIRVTSLNPHCHTFDMILDAEHYQTLSDKLSARIRNSRNLIIRQSLSDQFLAIFSQRVQANPRYAGRHSQLEEDDVCVGCNLAQPNVKIVRRTAIEGAEGDCFCRPMFCLDCIGKWFVSTQDQRRPETWLSGTANCPTCRTAFTVNDLSLVDAQ</sequence>
<dbReference type="PANTHER" id="PTHR31322">
    <property type="entry name" value="E3 UBIQUITIN-PROTEIN LIGASE TM129"/>
    <property type="match status" value="1"/>
</dbReference>
<dbReference type="Gene3D" id="3.30.40.10">
    <property type="entry name" value="Zinc/RING finger domain, C3HC4 (zinc finger)"/>
    <property type="match status" value="1"/>
</dbReference>
<feature type="transmembrane region" description="Helical" evidence="6">
    <location>
        <begin position="87"/>
        <end position="107"/>
    </location>
</feature>
<evidence type="ECO:0000256" key="4">
    <source>
        <dbReference type="ARBA" id="ARBA00022989"/>
    </source>
</evidence>
<keyword evidence="5 6" id="KW-0472">Membrane</keyword>
<dbReference type="GO" id="GO:0016020">
    <property type="term" value="C:membrane"/>
    <property type="evidence" value="ECO:0007669"/>
    <property type="project" value="UniProtKB-SubCell"/>
</dbReference>
<comment type="subcellular location">
    <subcellularLocation>
        <location evidence="1">Membrane</location>
        <topology evidence="1">Multi-pass membrane protein</topology>
    </subcellularLocation>
</comment>
<dbReference type="PANTHER" id="PTHR31322:SF2">
    <property type="entry name" value="E3 UBIQUITIN-PROTEIN LIGASE TM129"/>
    <property type="match status" value="1"/>
</dbReference>